<organism evidence="2 3">
    <name type="scientific">Puccinia sorghi</name>
    <dbReference type="NCBI Taxonomy" id="27349"/>
    <lineage>
        <taxon>Eukaryota</taxon>
        <taxon>Fungi</taxon>
        <taxon>Dikarya</taxon>
        <taxon>Basidiomycota</taxon>
        <taxon>Pucciniomycotina</taxon>
        <taxon>Pucciniomycetes</taxon>
        <taxon>Pucciniales</taxon>
        <taxon>Pucciniaceae</taxon>
        <taxon>Puccinia</taxon>
    </lineage>
</organism>
<comment type="caution">
    <text evidence="2">The sequence shown here is derived from an EMBL/GenBank/DDBJ whole genome shotgun (WGS) entry which is preliminary data.</text>
</comment>
<gene>
    <name evidence="2" type="ORF">VP01_266g6</name>
</gene>
<dbReference type="OrthoDB" id="1681765at2759"/>
<evidence type="ECO:0000259" key="1">
    <source>
        <dbReference type="Pfam" id="PF26138"/>
    </source>
</evidence>
<evidence type="ECO:0000313" key="2">
    <source>
        <dbReference type="EMBL" id="KNZ55471.1"/>
    </source>
</evidence>
<name>A0A0L6V3X8_9BASI</name>
<proteinExistence type="predicted"/>
<dbReference type="VEuPathDB" id="FungiDB:VP01_266g6"/>
<dbReference type="Proteomes" id="UP000037035">
    <property type="component" value="Unassembled WGS sequence"/>
</dbReference>
<dbReference type="AlphaFoldDB" id="A0A0L6V3X8"/>
<accession>A0A0L6V3X8</accession>
<evidence type="ECO:0000313" key="3">
    <source>
        <dbReference type="Proteomes" id="UP000037035"/>
    </source>
</evidence>
<feature type="domain" description="DUF8040" evidence="1">
    <location>
        <begin position="77"/>
        <end position="138"/>
    </location>
</feature>
<keyword evidence="3" id="KW-1185">Reference proteome</keyword>
<dbReference type="InterPro" id="IPR058353">
    <property type="entry name" value="DUF8040"/>
</dbReference>
<sequence length="184" mass="20568">MRAKGPACDWGSCVCFHCHINPPAENLCQQNQQKYGQSRSRSRRSQRNGLHTSLITPTINSKSARKKKHLPYHDLDLTSANYTYAILKCNPHQGVDMFQIKSSTFFLLCKDLMKVKVAPVSKLLTMEEQLAIFSYVVGVMIFYPPLGLARGFPNWEIIFTFAKGWQGVSAAAVDAADGMVHAES</sequence>
<dbReference type="Pfam" id="PF26138">
    <property type="entry name" value="DUF8040"/>
    <property type="match status" value="1"/>
</dbReference>
<protein>
    <recommendedName>
        <fullName evidence="1">DUF8040 domain-containing protein</fullName>
    </recommendedName>
</protein>
<dbReference type="EMBL" id="LAVV01007579">
    <property type="protein sequence ID" value="KNZ55471.1"/>
    <property type="molecule type" value="Genomic_DNA"/>
</dbReference>
<reference evidence="2 3" key="1">
    <citation type="submission" date="2015-08" db="EMBL/GenBank/DDBJ databases">
        <title>Next Generation Sequencing and Analysis of the Genome of Puccinia sorghi L Schw, the Causal Agent of Maize Common Rust.</title>
        <authorList>
            <person name="Rochi L."/>
            <person name="Burguener G."/>
            <person name="Darino M."/>
            <person name="Turjanski A."/>
            <person name="Kreff E."/>
            <person name="Dieguez M.J."/>
            <person name="Sacco F."/>
        </authorList>
    </citation>
    <scope>NUCLEOTIDE SEQUENCE [LARGE SCALE GENOMIC DNA]</scope>
    <source>
        <strain evidence="2 3">RO10H11247</strain>
    </source>
</reference>